<dbReference type="Proteomes" id="UP000230922">
    <property type="component" value="Unassembled WGS sequence"/>
</dbReference>
<gene>
    <name evidence="3" type="ORF">COT92_03805</name>
</gene>
<reference evidence="4" key="1">
    <citation type="submission" date="2017-09" db="EMBL/GenBank/DDBJ databases">
        <title>Depth-based differentiation of microbial function through sediment-hosted aquifers and enrichment of novel symbionts in the deep terrestrial subsurface.</title>
        <authorList>
            <person name="Probst A.J."/>
            <person name="Ladd B."/>
            <person name="Jarett J.K."/>
            <person name="Geller-Mcgrath D.E."/>
            <person name="Sieber C.M.K."/>
            <person name="Emerson J.B."/>
            <person name="Anantharaman K."/>
            <person name="Thomas B.C."/>
            <person name="Malmstrom R."/>
            <person name="Stieglmeier M."/>
            <person name="Klingl A."/>
            <person name="Woyke T."/>
            <person name="Ryan C.M."/>
            <person name="Banfield J.F."/>
        </authorList>
    </citation>
    <scope>NUCLEOTIDE SEQUENCE [LARGE SCALE GENOMIC DNA]</scope>
</reference>
<accession>A0A2H0VA58</accession>
<name>A0A2H0VA58_9BACT</name>
<keyword evidence="1" id="KW-0472">Membrane</keyword>
<evidence type="ECO:0000256" key="1">
    <source>
        <dbReference type="SAM" id="Phobius"/>
    </source>
</evidence>
<evidence type="ECO:0000313" key="3">
    <source>
        <dbReference type="EMBL" id="PIR95951.1"/>
    </source>
</evidence>
<proteinExistence type="predicted"/>
<feature type="transmembrane region" description="Helical" evidence="1">
    <location>
        <begin position="283"/>
        <end position="304"/>
    </location>
</feature>
<dbReference type="AlphaFoldDB" id="A0A2H0VA58"/>
<dbReference type="EMBL" id="PFAK01000062">
    <property type="protein sequence ID" value="PIR95951.1"/>
    <property type="molecule type" value="Genomic_DNA"/>
</dbReference>
<feature type="signal peptide" evidence="2">
    <location>
        <begin position="1"/>
        <end position="23"/>
    </location>
</feature>
<feature type="chain" id="PRO_5013675200" description="CARDB domain-containing protein" evidence="2">
    <location>
        <begin position="24"/>
        <end position="324"/>
    </location>
</feature>
<keyword evidence="1" id="KW-0812">Transmembrane</keyword>
<organism evidence="3 4">
    <name type="scientific">Candidatus Doudnabacteria bacterium CG10_big_fil_rev_8_21_14_0_10_42_18</name>
    <dbReference type="NCBI Taxonomy" id="1974552"/>
    <lineage>
        <taxon>Bacteria</taxon>
        <taxon>Candidatus Doudnaibacteriota</taxon>
    </lineage>
</organism>
<evidence type="ECO:0008006" key="5">
    <source>
        <dbReference type="Google" id="ProtNLM"/>
    </source>
</evidence>
<keyword evidence="1" id="KW-1133">Transmembrane helix</keyword>
<evidence type="ECO:0000313" key="4">
    <source>
        <dbReference type="Proteomes" id="UP000230922"/>
    </source>
</evidence>
<keyword evidence="2" id="KW-0732">Signal</keyword>
<evidence type="ECO:0000256" key="2">
    <source>
        <dbReference type="SAM" id="SignalP"/>
    </source>
</evidence>
<protein>
    <recommendedName>
        <fullName evidence="5">CARDB domain-containing protein</fullName>
    </recommendedName>
</protein>
<comment type="caution">
    <text evidence="3">The sequence shown here is derived from an EMBL/GenBank/DDBJ whole genome shotgun (WGS) entry which is preliminary data.</text>
</comment>
<sequence>MKKTILLAGVMLLSLVLAPNVSAIGMITEPIAARDMLRGGEVSKTVTLFNPQDTEATFELGSSGEITGWVEFFESGKTDTAVSAVSVPPKYYYDVVAKIKVPEGTPNGEYLGEIFVKDSPKEQTGEEESSVGVAQMVSTEVLVTVTDREVIELDTTLIPESFTVQKGEPLKIKIVYENLGNVSLRPSFQLKVLSSEDESVVFNAIYPYADTEEAVKPGETKTMPVFEWPTAGQKTGRYFVEAVSLVDGEAMGTEDFRFSIKDSLAGGAVLGAFISSIGGGNAILGWVIAGAALLVLLIMVRFVFSKKRKISSSRMETAQKSGQV</sequence>